<dbReference type="PANTHER" id="PTHR12937:SF0">
    <property type="entry name" value="VACUOLAR PROTEIN SORTING-ASSOCIATED PROTEIN 28 HOMOLOG"/>
    <property type="match status" value="1"/>
</dbReference>
<dbReference type="OrthoDB" id="2671at2759"/>
<dbReference type="PANTHER" id="PTHR12937">
    <property type="entry name" value="VACUOLAR PROTEIN SORTING 28, ISOFORM 2 VPS28"/>
    <property type="match status" value="1"/>
</dbReference>
<evidence type="ECO:0000256" key="1">
    <source>
        <dbReference type="ARBA" id="ARBA00004177"/>
    </source>
</evidence>
<sequence>MDRNTPLSYAPTSTTAYSTSDNSNVNYHQEISKNQLLKNSIQRSVYEAFAEIYSIVTVLEMIENAFVKDFVTDKEKYTNTSLRLINQYQILSKGILEDPQKLEYAKADLITPLANLPIDLGVDFPDLFCIKYNLTSCSHAVKRLKTGVPLTIEHLSVQLSHAGTGTTTNGGAPTGAANSTGSARLVAEITGSFITIMDALKLNYKTKEQLHPLLSDLVVGLNDLVNNEQALEFHGKSKLVGWLIKLNNLNDSELTEEEISQFLDDLDIAYKGFYTSLS</sequence>
<dbReference type="AlphaFoldDB" id="A0A9P7V9A9"/>
<dbReference type="Proteomes" id="UP000790833">
    <property type="component" value="Unassembled WGS sequence"/>
</dbReference>
<dbReference type="PIRSF" id="PIRSF017535">
    <property type="entry name" value="VPS28"/>
    <property type="match status" value="1"/>
</dbReference>
<evidence type="ECO:0000256" key="5">
    <source>
        <dbReference type="PIRNR" id="PIRNR017535"/>
    </source>
</evidence>
<comment type="similarity">
    <text evidence="5 6">Belongs to the VPS28 family.</text>
</comment>
<evidence type="ECO:0000256" key="3">
    <source>
        <dbReference type="ARBA" id="ARBA00022753"/>
    </source>
</evidence>
<dbReference type="GO" id="GO:0043328">
    <property type="term" value="P:protein transport to vacuole involved in ubiquitin-dependent protein catabolic process via the multivesicular body sorting pathway"/>
    <property type="evidence" value="ECO:0007669"/>
    <property type="project" value="TreeGrafter"/>
</dbReference>
<accession>A0A9P7V9A9</accession>
<evidence type="ECO:0000256" key="4">
    <source>
        <dbReference type="ARBA" id="ARBA00022927"/>
    </source>
</evidence>
<organism evidence="10 11">
    <name type="scientific">Scheffersomyces spartinae</name>
    <dbReference type="NCBI Taxonomy" id="45513"/>
    <lineage>
        <taxon>Eukaryota</taxon>
        <taxon>Fungi</taxon>
        <taxon>Dikarya</taxon>
        <taxon>Ascomycota</taxon>
        <taxon>Saccharomycotina</taxon>
        <taxon>Pichiomycetes</taxon>
        <taxon>Debaryomycetaceae</taxon>
        <taxon>Scheffersomyces</taxon>
    </lineage>
</organism>
<keyword evidence="2 5" id="KW-0813">Transport</keyword>
<evidence type="ECO:0000259" key="8">
    <source>
        <dbReference type="PROSITE" id="PS51310"/>
    </source>
</evidence>
<dbReference type="InterPro" id="IPR017898">
    <property type="entry name" value="VPS28_N"/>
</dbReference>
<dbReference type="SUPFAM" id="SSF140111">
    <property type="entry name" value="Endosomal sorting complex assembly domain"/>
    <property type="match status" value="1"/>
</dbReference>
<dbReference type="InterPro" id="IPR007143">
    <property type="entry name" value="Vps28"/>
</dbReference>
<dbReference type="InterPro" id="IPR037202">
    <property type="entry name" value="ESCRT_assembly_dom"/>
</dbReference>
<evidence type="ECO:0000313" key="11">
    <source>
        <dbReference type="Proteomes" id="UP000790833"/>
    </source>
</evidence>
<feature type="domain" description="VPS28 C-terminal" evidence="8">
    <location>
        <begin position="181"/>
        <end position="278"/>
    </location>
</feature>
<dbReference type="Gene3D" id="1.20.1440.200">
    <property type="match status" value="1"/>
</dbReference>
<dbReference type="EMBL" id="JAHMUF010000011">
    <property type="protein sequence ID" value="KAG7193592.1"/>
    <property type="molecule type" value="Genomic_DNA"/>
</dbReference>
<dbReference type="GeneID" id="66114037"/>
<evidence type="ECO:0000256" key="6">
    <source>
        <dbReference type="PROSITE-ProRule" id="PRU00642"/>
    </source>
</evidence>
<dbReference type="SUPFAM" id="SSF140427">
    <property type="entry name" value="VPS28 C-terminal domain-like"/>
    <property type="match status" value="1"/>
</dbReference>
<dbReference type="InterPro" id="IPR017899">
    <property type="entry name" value="VPS28_C"/>
</dbReference>
<proteinExistence type="inferred from homology"/>
<protein>
    <recommendedName>
        <fullName evidence="5">Vacuolar protein sorting-associated protein 28</fullName>
    </recommendedName>
    <alternativeName>
        <fullName evidence="5">ESCRT-I complex subunit VPS28</fullName>
    </alternativeName>
</protein>
<feature type="compositionally biased region" description="Low complexity" evidence="7">
    <location>
        <begin position="8"/>
        <end position="20"/>
    </location>
</feature>
<keyword evidence="3 5" id="KW-0967">Endosome</keyword>
<evidence type="ECO:0000256" key="2">
    <source>
        <dbReference type="ARBA" id="ARBA00022448"/>
    </source>
</evidence>
<dbReference type="RefSeq" id="XP_043049140.1">
    <property type="nucleotide sequence ID" value="XM_043191497.1"/>
</dbReference>
<comment type="function">
    <text evidence="5">Component of the ESCRT-I complex (endosomal sorting complex required for transport I), a regulator of vesicular trafficking process.</text>
</comment>
<dbReference type="GO" id="GO:0000813">
    <property type="term" value="C:ESCRT I complex"/>
    <property type="evidence" value="ECO:0007669"/>
    <property type="project" value="UniProtKB-UniRule"/>
</dbReference>
<name>A0A9P7V9A9_9ASCO</name>
<evidence type="ECO:0000256" key="7">
    <source>
        <dbReference type="SAM" id="MobiDB-lite"/>
    </source>
</evidence>
<dbReference type="InterPro" id="IPR038358">
    <property type="entry name" value="VPS28_N_sf"/>
</dbReference>
<dbReference type="Gene3D" id="1.20.120.1130">
    <property type="match status" value="1"/>
</dbReference>
<keyword evidence="4 5" id="KW-0653">Protein transport</keyword>
<comment type="caution">
    <text evidence="10">The sequence shown here is derived from an EMBL/GenBank/DDBJ whole genome shotgun (WGS) entry which is preliminary data.</text>
</comment>
<dbReference type="Pfam" id="PF03997">
    <property type="entry name" value="VPS28"/>
    <property type="match status" value="1"/>
</dbReference>
<dbReference type="GO" id="GO:0044877">
    <property type="term" value="F:protein-containing complex binding"/>
    <property type="evidence" value="ECO:0007669"/>
    <property type="project" value="TreeGrafter"/>
</dbReference>
<feature type="region of interest" description="Disordered" evidence="7">
    <location>
        <begin position="1"/>
        <end position="21"/>
    </location>
</feature>
<evidence type="ECO:0000313" key="10">
    <source>
        <dbReference type="EMBL" id="KAG7193592.1"/>
    </source>
</evidence>
<dbReference type="PROSITE" id="PS51313">
    <property type="entry name" value="VPS28_N"/>
    <property type="match status" value="1"/>
</dbReference>
<dbReference type="PROSITE" id="PS51310">
    <property type="entry name" value="VPS28_C"/>
    <property type="match status" value="1"/>
</dbReference>
<evidence type="ECO:0000259" key="9">
    <source>
        <dbReference type="PROSITE" id="PS51313"/>
    </source>
</evidence>
<keyword evidence="11" id="KW-1185">Reference proteome</keyword>
<reference evidence="10" key="1">
    <citation type="submission" date="2021-03" db="EMBL/GenBank/DDBJ databases">
        <authorList>
            <person name="Palmer J.M."/>
        </authorList>
    </citation>
    <scope>NUCLEOTIDE SEQUENCE</scope>
    <source>
        <strain evidence="10">ARV_011</strain>
    </source>
</reference>
<feature type="domain" description="VPS28 N-terminal" evidence="9">
    <location>
        <begin position="20"/>
        <end position="154"/>
    </location>
</feature>
<gene>
    <name evidence="10" type="primary">VPS28</name>
    <name evidence="10" type="ORF">KQ657_000663</name>
</gene>
<comment type="subcellular location">
    <subcellularLocation>
        <location evidence="1">Endosome</location>
    </subcellularLocation>
</comment>
<dbReference type="InterPro" id="IPR037206">
    <property type="entry name" value="VPS28_C_sf"/>
</dbReference>